<keyword evidence="3" id="KW-1185">Reference proteome</keyword>
<gene>
    <name evidence="2" type="ORF">DA69_06055</name>
</gene>
<protein>
    <submittedName>
        <fullName evidence="2">Uncharacterized protein</fullName>
    </submittedName>
</protein>
<feature type="region of interest" description="Disordered" evidence="1">
    <location>
        <begin position="53"/>
        <end position="89"/>
    </location>
</feature>
<dbReference type="RefSeq" id="WP_025976849.1">
    <property type="nucleotide sequence ID" value="NZ_CP015614.1"/>
</dbReference>
<sequence>MPEVKAFKGSERDIVDPISVLIERTYRLNKRLRQNDLNNAFIRLGERLEEDQRAAGITDGENGGLRKVDTPRKPMKVSREEIAAQSKARPDLVDQMLDDDGNEIWRPLSAFPRCPAVH</sequence>
<evidence type="ECO:0000313" key="2">
    <source>
        <dbReference type="EMBL" id="ANF54340.1"/>
    </source>
</evidence>
<accession>A0A172Y546</accession>
<dbReference type="EMBL" id="CP015614">
    <property type="protein sequence ID" value="ANF54340.1"/>
    <property type="molecule type" value="Genomic_DNA"/>
</dbReference>
<feature type="compositionally biased region" description="Basic and acidic residues" evidence="1">
    <location>
        <begin position="64"/>
        <end position="89"/>
    </location>
</feature>
<dbReference type="KEGG" id="bne:DA69_06055"/>
<evidence type="ECO:0000256" key="1">
    <source>
        <dbReference type="SAM" id="MobiDB-lite"/>
    </source>
</evidence>
<evidence type="ECO:0000313" key="3">
    <source>
        <dbReference type="Proteomes" id="UP000077603"/>
    </source>
</evidence>
<organism evidence="2 3">
    <name type="scientific">Brevundimonas naejangsanensis</name>
    <dbReference type="NCBI Taxonomy" id="588932"/>
    <lineage>
        <taxon>Bacteria</taxon>
        <taxon>Pseudomonadati</taxon>
        <taxon>Pseudomonadota</taxon>
        <taxon>Alphaproteobacteria</taxon>
        <taxon>Caulobacterales</taxon>
        <taxon>Caulobacteraceae</taxon>
        <taxon>Brevundimonas</taxon>
    </lineage>
</organism>
<proteinExistence type="predicted"/>
<dbReference type="AlphaFoldDB" id="A0A172Y546"/>
<dbReference type="Proteomes" id="UP000077603">
    <property type="component" value="Chromosome"/>
</dbReference>
<reference evidence="2 3" key="1">
    <citation type="journal article" date="2014" name="Genome Announc.">
        <title>Genome Sequence of a Promising Hydrogen-Producing Facultative Anaerobic Bacterium, Brevundimonas naejangsanensis Strain B1.</title>
        <authorList>
            <person name="Su H."/>
            <person name="Zhang T."/>
            <person name="Bao M."/>
            <person name="Jiang Y."/>
            <person name="Wang Y."/>
            <person name="Tan T."/>
        </authorList>
    </citation>
    <scope>NUCLEOTIDE SEQUENCE [LARGE SCALE GENOMIC DNA]</scope>
    <source>
        <strain evidence="2 3">B1</strain>
    </source>
</reference>
<name>A0A172Y546_9CAUL</name>